<feature type="binding site" evidence="6">
    <location>
        <position position="663"/>
    </location>
    <ligand>
        <name>AMP</name>
        <dbReference type="ChEBI" id="CHEBI:456215"/>
    </ligand>
</feature>
<dbReference type="InterPro" id="IPR003018">
    <property type="entry name" value="GAF"/>
</dbReference>
<protein>
    <recommendedName>
        <fullName evidence="8">Phosphodiesterase</fullName>
        <ecNumber evidence="8">3.1.4.-</ecNumber>
    </recommendedName>
</protein>
<dbReference type="GO" id="GO:0004114">
    <property type="term" value="F:3',5'-cyclic-nucleotide phosphodiesterase activity"/>
    <property type="evidence" value="ECO:0007669"/>
    <property type="project" value="InterPro"/>
</dbReference>
<evidence type="ECO:0000313" key="11">
    <source>
        <dbReference type="EMBL" id="OWF36192.1"/>
    </source>
</evidence>
<comment type="cofactor">
    <cofactor evidence="8">
        <name>a divalent metal cation</name>
        <dbReference type="ChEBI" id="CHEBI:60240"/>
    </cofactor>
    <text evidence="8">Binds 2 divalent metal cations per subunit. Site 1 may preferentially bind zinc ions, while site 2 has a preference for magnesium and/or manganese ions.</text>
</comment>
<dbReference type="GO" id="GO:0007165">
    <property type="term" value="P:signal transduction"/>
    <property type="evidence" value="ECO:0007669"/>
    <property type="project" value="InterPro"/>
</dbReference>
<feature type="binding site" evidence="7">
    <location>
        <position position="662"/>
    </location>
    <ligand>
        <name>Zn(2+)</name>
        <dbReference type="ChEBI" id="CHEBI:29105"/>
        <label>1</label>
    </ligand>
</feature>
<evidence type="ECO:0000259" key="10">
    <source>
        <dbReference type="PROSITE" id="PS51845"/>
    </source>
</evidence>
<feature type="compositionally biased region" description="Polar residues" evidence="9">
    <location>
        <begin position="20"/>
        <end position="70"/>
    </location>
</feature>
<evidence type="ECO:0000256" key="5">
    <source>
        <dbReference type="PIRSR" id="PIRSR623088-1"/>
    </source>
</evidence>
<dbReference type="Pfam" id="PF01590">
    <property type="entry name" value="GAF"/>
    <property type="match status" value="1"/>
</dbReference>
<dbReference type="InterPro" id="IPR023174">
    <property type="entry name" value="PDEase_CS"/>
</dbReference>
<dbReference type="SUPFAM" id="SSF109604">
    <property type="entry name" value="HD-domain/PDEase-like"/>
    <property type="match status" value="1"/>
</dbReference>
<dbReference type="Pfam" id="PF00233">
    <property type="entry name" value="PDEase_I"/>
    <property type="match status" value="1"/>
</dbReference>
<dbReference type="EC" id="3.1.4.-" evidence="8"/>
<feature type="binding site" evidence="7">
    <location>
        <position position="663"/>
    </location>
    <ligand>
        <name>Zn(2+)</name>
        <dbReference type="ChEBI" id="CHEBI:29105"/>
        <label>1</label>
    </ligand>
</feature>
<dbReference type="STRING" id="6573.A0A210PI82"/>
<dbReference type="PROSITE" id="PS51845">
    <property type="entry name" value="PDEASE_I_2"/>
    <property type="match status" value="1"/>
</dbReference>
<keyword evidence="2" id="KW-0140">cGMP</keyword>
<dbReference type="InterPro" id="IPR003607">
    <property type="entry name" value="HD/PDEase_dom"/>
</dbReference>
<dbReference type="SUPFAM" id="SSF55781">
    <property type="entry name" value="GAF domain-like"/>
    <property type="match status" value="2"/>
</dbReference>
<accession>A0A210PI82</accession>
<evidence type="ECO:0000256" key="3">
    <source>
        <dbReference type="ARBA" id="ARBA00022723"/>
    </source>
</evidence>
<dbReference type="CDD" id="cd00077">
    <property type="entry name" value="HDc"/>
    <property type="match status" value="1"/>
</dbReference>
<proteinExistence type="inferred from homology"/>
<feature type="binding site" evidence="6">
    <location>
        <position position="771"/>
    </location>
    <ligand>
        <name>AMP</name>
        <dbReference type="ChEBI" id="CHEBI:456215"/>
    </ligand>
</feature>
<keyword evidence="4 8" id="KW-0378">Hydrolase</keyword>
<evidence type="ECO:0000256" key="9">
    <source>
        <dbReference type="SAM" id="MobiDB-lite"/>
    </source>
</evidence>
<feature type="binding site" evidence="7">
    <location>
        <position position="771"/>
    </location>
    <ligand>
        <name>Zn(2+)</name>
        <dbReference type="ChEBI" id="CHEBI:29105"/>
        <label>1</label>
    </ligand>
</feature>
<dbReference type="InterPro" id="IPR023088">
    <property type="entry name" value="PDEase"/>
</dbReference>
<feature type="binding site" evidence="7">
    <location>
        <position position="663"/>
    </location>
    <ligand>
        <name>Zn(2+)</name>
        <dbReference type="ChEBI" id="CHEBI:29105"/>
        <label>2</label>
    </ligand>
</feature>
<feature type="compositionally biased region" description="Polar residues" evidence="9">
    <location>
        <begin position="1"/>
        <end position="12"/>
    </location>
</feature>
<name>A0A210PI82_MIZYE</name>
<dbReference type="EMBL" id="NEDP02076663">
    <property type="protein sequence ID" value="OWF36192.1"/>
    <property type="molecule type" value="Genomic_DNA"/>
</dbReference>
<dbReference type="FunFam" id="3.30.450.40:FF:000005">
    <property type="entry name" value="Phosphodiesterase"/>
    <property type="match status" value="1"/>
</dbReference>
<evidence type="ECO:0000256" key="7">
    <source>
        <dbReference type="PIRSR" id="PIRSR623088-3"/>
    </source>
</evidence>
<evidence type="ECO:0000256" key="6">
    <source>
        <dbReference type="PIRSR" id="PIRSR623088-2"/>
    </source>
</evidence>
<dbReference type="FunFam" id="1.10.1300.10:FF:000003">
    <property type="entry name" value="Phosphodiesterase"/>
    <property type="match status" value="1"/>
</dbReference>
<comment type="caution">
    <text evidence="11">The sequence shown here is derived from an EMBL/GenBank/DDBJ whole genome shotgun (WGS) entry which is preliminary data.</text>
</comment>
<dbReference type="Gene3D" id="3.30.450.40">
    <property type="match status" value="2"/>
</dbReference>
<sequence>MNKAPTSANPASESGKRSEGQVSKRSSANQAKRRSSVNQASKRSSINQASNRSSVNKASKRSSVNAAKGSSISGIAEAAGDEGDAVPAHNVNRVPVFSTDPRSGILPAHFPNKEWGSAHRILREKEVDEFLAVHPQVLLDFIYDTVELDSLEELLRQKKGVIEDEDESQTERSSPQTRKPSGLFDQKSTCHVGRGLITAIQRDESLHGILEDYCHIFSRIVHADSHKLYVQDGLDSKVYFLLENGHLEPCVLKGTVAGRALKKKTSVLITDMSTDPRFKKRTDCREGLPENSSVLCVPMILPTKEIPAIVEVIRKHCNPPFIETDVQIANISIGWIAACVGEHIGKRSLISQQHLIDFLLENTKELFDGVTQTEELVPKIMRHTKDLVKADRCSLFLVDDEKEELYANYFDEGAKSGIGVPVFEKKEMIRFPKGIGIAGHVAETAEVMNIHDAYEDPRFNKEVDMLTGYRTRSILCMPIINRNCVKGVIQMVNSTRSEHFTASDESALRMFTAYCAIALHYNNFYSTLDRQKVKNKACIEVIQYHTICQKSSYVDLLNDPLIRRSEIPKCYFSFDFYAPANLEILPKLFINIVEDLSGKNRFESEKLVKFILTVKKNYRNVPYHNFPHGFHVAHCLWRIILTAPDAFTEFQKMGLVVAGICHDVDHRGYNNEFFKKLQLPLANLYSTSVMEQHHYRQTVTILQTEDIFSFLSPQKYKQMLCLIRQCILATDLALYFGNQKTLQKLLDENRFDIKDEQCTNLTMELMMTAGDLSGIAKPWKTNKSSTNQLYEEFYEQGDEERKRGFVPRSMMDRAYSDDIPKQQVEFIDFICVPLYRTVVRIFPGAKHLLCGCLRNRRKWQKIVGIQSASQMNQLGAQHSEYEDLDDDDEEEDVWVNVFNVKETSCNQSIVISDH</sequence>
<dbReference type="PRINTS" id="PR00387">
    <property type="entry name" value="PDIESTERASE1"/>
</dbReference>
<feature type="binding site" evidence="6">
    <location>
        <position position="823"/>
    </location>
    <ligand>
        <name>AMP</name>
        <dbReference type="ChEBI" id="CHEBI:456215"/>
    </ligand>
</feature>
<dbReference type="PANTHER" id="PTHR11347">
    <property type="entry name" value="CYCLIC NUCLEOTIDE PHOSPHODIESTERASE"/>
    <property type="match status" value="1"/>
</dbReference>
<evidence type="ECO:0000256" key="1">
    <source>
        <dbReference type="ARBA" id="ARBA00007648"/>
    </source>
</evidence>
<feature type="region of interest" description="Disordered" evidence="9">
    <location>
        <begin position="1"/>
        <end position="70"/>
    </location>
</feature>
<dbReference type="InterPro" id="IPR029016">
    <property type="entry name" value="GAF-like_dom_sf"/>
</dbReference>
<feature type="binding site" evidence="7">
    <location>
        <position position="628"/>
    </location>
    <ligand>
        <name>Zn(2+)</name>
        <dbReference type="ChEBI" id="CHEBI:29105"/>
        <label>1</label>
    </ligand>
</feature>
<keyword evidence="3 7" id="KW-0479">Metal-binding</keyword>
<organism evidence="11 12">
    <name type="scientific">Mizuhopecten yessoensis</name>
    <name type="common">Japanese scallop</name>
    <name type="synonym">Patinopecten yessoensis</name>
    <dbReference type="NCBI Taxonomy" id="6573"/>
    <lineage>
        <taxon>Eukaryota</taxon>
        <taxon>Metazoa</taxon>
        <taxon>Spiralia</taxon>
        <taxon>Lophotrochozoa</taxon>
        <taxon>Mollusca</taxon>
        <taxon>Bivalvia</taxon>
        <taxon>Autobranchia</taxon>
        <taxon>Pteriomorphia</taxon>
        <taxon>Pectinida</taxon>
        <taxon>Pectinoidea</taxon>
        <taxon>Pectinidae</taxon>
        <taxon>Mizuhopecten</taxon>
    </lineage>
</organism>
<dbReference type="GO" id="GO:0046872">
    <property type="term" value="F:metal ion binding"/>
    <property type="evidence" value="ECO:0007669"/>
    <property type="project" value="UniProtKB-KW"/>
</dbReference>
<dbReference type="Gene3D" id="1.10.1300.10">
    <property type="entry name" value="3'5'-cyclic nucleotide phosphodiesterase, catalytic domain"/>
    <property type="match status" value="1"/>
</dbReference>
<dbReference type="InterPro" id="IPR002073">
    <property type="entry name" value="PDEase_catalytic_dom"/>
</dbReference>
<dbReference type="InterPro" id="IPR036971">
    <property type="entry name" value="PDEase_catalytic_dom_sf"/>
</dbReference>
<gene>
    <name evidence="11" type="ORF">KP79_PYT03248</name>
</gene>
<dbReference type="PROSITE" id="PS00126">
    <property type="entry name" value="PDEASE_I_1"/>
    <property type="match status" value="1"/>
</dbReference>
<evidence type="ECO:0000256" key="8">
    <source>
        <dbReference type="RuleBase" id="RU363067"/>
    </source>
</evidence>
<dbReference type="Proteomes" id="UP000242188">
    <property type="component" value="Unassembled WGS sequence"/>
</dbReference>
<feature type="domain" description="PDEase" evidence="10">
    <location>
        <begin position="549"/>
        <end position="866"/>
    </location>
</feature>
<comment type="similarity">
    <text evidence="1 8">Belongs to the cyclic nucleotide phosphodiesterase family.</text>
</comment>
<evidence type="ECO:0000256" key="4">
    <source>
        <dbReference type="ARBA" id="ARBA00022801"/>
    </source>
</evidence>
<keyword evidence="12" id="KW-1185">Reference proteome</keyword>
<reference evidence="11 12" key="1">
    <citation type="journal article" date="2017" name="Nat. Ecol. Evol.">
        <title>Scallop genome provides insights into evolution of bilaterian karyotype and development.</title>
        <authorList>
            <person name="Wang S."/>
            <person name="Zhang J."/>
            <person name="Jiao W."/>
            <person name="Li J."/>
            <person name="Xun X."/>
            <person name="Sun Y."/>
            <person name="Guo X."/>
            <person name="Huan P."/>
            <person name="Dong B."/>
            <person name="Zhang L."/>
            <person name="Hu X."/>
            <person name="Sun X."/>
            <person name="Wang J."/>
            <person name="Zhao C."/>
            <person name="Wang Y."/>
            <person name="Wang D."/>
            <person name="Huang X."/>
            <person name="Wang R."/>
            <person name="Lv J."/>
            <person name="Li Y."/>
            <person name="Zhang Z."/>
            <person name="Liu B."/>
            <person name="Lu W."/>
            <person name="Hui Y."/>
            <person name="Liang J."/>
            <person name="Zhou Z."/>
            <person name="Hou R."/>
            <person name="Li X."/>
            <person name="Liu Y."/>
            <person name="Li H."/>
            <person name="Ning X."/>
            <person name="Lin Y."/>
            <person name="Zhao L."/>
            <person name="Xing Q."/>
            <person name="Dou J."/>
            <person name="Li Y."/>
            <person name="Mao J."/>
            <person name="Guo H."/>
            <person name="Dou H."/>
            <person name="Li T."/>
            <person name="Mu C."/>
            <person name="Jiang W."/>
            <person name="Fu Q."/>
            <person name="Fu X."/>
            <person name="Miao Y."/>
            <person name="Liu J."/>
            <person name="Yu Q."/>
            <person name="Li R."/>
            <person name="Liao H."/>
            <person name="Li X."/>
            <person name="Kong Y."/>
            <person name="Jiang Z."/>
            <person name="Chourrout D."/>
            <person name="Li R."/>
            <person name="Bao Z."/>
        </authorList>
    </citation>
    <scope>NUCLEOTIDE SEQUENCE [LARGE SCALE GENOMIC DNA]</scope>
    <source>
        <strain evidence="11 12">PY_sf001</strain>
    </source>
</reference>
<feature type="active site" description="Proton donor" evidence="5">
    <location>
        <position position="624"/>
    </location>
</feature>
<dbReference type="OrthoDB" id="295473at2759"/>
<dbReference type="AlphaFoldDB" id="A0A210PI82"/>
<feature type="region of interest" description="Disordered" evidence="9">
    <location>
        <begin position="162"/>
        <end position="184"/>
    </location>
</feature>
<evidence type="ECO:0000313" key="12">
    <source>
        <dbReference type="Proteomes" id="UP000242188"/>
    </source>
</evidence>
<dbReference type="SMART" id="SM00065">
    <property type="entry name" value="GAF"/>
    <property type="match status" value="1"/>
</dbReference>
<evidence type="ECO:0000256" key="2">
    <source>
        <dbReference type="ARBA" id="ARBA00022535"/>
    </source>
</evidence>
<feature type="binding site" evidence="6">
    <location>
        <begin position="624"/>
        <end position="628"/>
    </location>
    <ligand>
        <name>AMP</name>
        <dbReference type="ChEBI" id="CHEBI:456215"/>
    </ligand>
</feature>